<name>A0ABW0SW80_9GAMM</name>
<organism evidence="2 3">
    <name type="scientific">Rhodanobacter terrae</name>
    <dbReference type="NCBI Taxonomy" id="418647"/>
    <lineage>
        <taxon>Bacteria</taxon>
        <taxon>Pseudomonadati</taxon>
        <taxon>Pseudomonadota</taxon>
        <taxon>Gammaproteobacteria</taxon>
        <taxon>Lysobacterales</taxon>
        <taxon>Rhodanobacteraceae</taxon>
        <taxon>Rhodanobacter</taxon>
    </lineage>
</organism>
<evidence type="ECO:0000313" key="2">
    <source>
        <dbReference type="EMBL" id="MFC5581314.1"/>
    </source>
</evidence>
<reference evidence="3" key="1">
    <citation type="journal article" date="2019" name="Int. J. Syst. Evol. Microbiol.">
        <title>The Global Catalogue of Microorganisms (GCM) 10K type strain sequencing project: providing services to taxonomists for standard genome sequencing and annotation.</title>
        <authorList>
            <consortium name="The Broad Institute Genomics Platform"/>
            <consortium name="The Broad Institute Genome Sequencing Center for Infectious Disease"/>
            <person name="Wu L."/>
            <person name="Ma J."/>
        </authorList>
    </citation>
    <scope>NUCLEOTIDE SEQUENCE [LARGE SCALE GENOMIC DNA]</scope>
    <source>
        <strain evidence="3">CGMCC 1.13587</strain>
    </source>
</reference>
<protein>
    <recommendedName>
        <fullName evidence="4">Protease inhibitor Inh</fullName>
    </recommendedName>
</protein>
<keyword evidence="1" id="KW-0732">Signal</keyword>
<feature type="chain" id="PRO_5045928248" description="Protease inhibitor Inh" evidence="1">
    <location>
        <begin position="20"/>
        <end position="123"/>
    </location>
</feature>
<keyword evidence="3" id="KW-1185">Reference proteome</keyword>
<gene>
    <name evidence="2" type="ORF">ACFPPB_09355</name>
</gene>
<evidence type="ECO:0008006" key="4">
    <source>
        <dbReference type="Google" id="ProtNLM"/>
    </source>
</evidence>
<proteinExistence type="predicted"/>
<comment type="caution">
    <text evidence="2">The sequence shown here is derived from an EMBL/GenBank/DDBJ whole genome shotgun (WGS) entry which is preliminary data.</text>
</comment>
<accession>A0ABW0SW80</accession>
<evidence type="ECO:0000256" key="1">
    <source>
        <dbReference type="SAM" id="SignalP"/>
    </source>
</evidence>
<dbReference type="EMBL" id="JBHSNG010000007">
    <property type="protein sequence ID" value="MFC5581314.1"/>
    <property type="molecule type" value="Genomic_DNA"/>
</dbReference>
<dbReference type="Proteomes" id="UP001596111">
    <property type="component" value="Unassembled WGS sequence"/>
</dbReference>
<evidence type="ECO:0000313" key="3">
    <source>
        <dbReference type="Proteomes" id="UP001596111"/>
    </source>
</evidence>
<sequence>MKQIAAVLLLLLASTSARSVQNCSVTERDLIGAWSSSGGSGFFQEFSLEKVADSRTFNSWLHESPELSNATWKLESCQLTVTPQHGEFDPFRFKVLGLKNGKLRLYDESDRIESVYVRLPSEP</sequence>
<feature type="signal peptide" evidence="1">
    <location>
        <begin position="1"/>
        <end position="19"/>
    </location>
</feature>
<dbReference type="RefSeq" id="WP_377326493.1">
    <property type="nucleotide sequence ID" value="NZ_JBHSNG010000007.1"/>
</dbReference>